<dbReference type="PANTHER" id="PTHR43328:SF1">
    <property type="entry name" value="N-ACETYLTRANSFERASE DOMAIN-CONTAINING PROTEIN"/>
    <property type="match status" value="1"/>
</dbReference>
<dbReference type="Proteomes" id="UP000450457">
    <property type="component" value="Unassembled WGS sequence"/>
</dbReference>
<proteinExistence type="predicted"/>
<gene>
    <name evidence="2" type="ORF">GLW00_06645</name>
</gene>
<dbReference type="SUPFAM" id="SSF55729">
    <property type="entry name" value="Acyl-CoA N-acyltransferases (Nat)"/>
    <property type="match status" value="1"/>
</dbReference>
<accession>A0A845F9L0</accession>
<reference evidence="2 3" key="1">
    <citation type="submission" date="2019-11" db="EMBL/GenBank/DDBJ databases">
        <title>Genome sequences of 17 halophilic strains isolated from different environments.</title>
        <authorList>
            <person name="Furrow R.E."/>
        </authorList>
    </citation>
    <scope>NUCLEOTIDE SEQUENCE [LARGE SCALE GENOMIC DNA]</scope>
    <source>
        <strain evidence="2 3">SL-4</strain>
    </source>
</reference>
<dbReference type="PROSITE" id="PS51186">
    <property type="entry name" value="GNAT"/>
    <property type="match status" value="1"/>
</dbReference>
<dbReference type="InterPro" id="IPR000182">
    <property type="entry name" value="GNAT_dom"/>
</dbReference>
<evidence type="ECO:0000259" key="1">
    <source>
        <dbReference type="PROSITE" id="PS51186"/>
    </source>
</evidence>
<feature type="domain" description="N-acetyltransferase" evidence="1">
    <location>
        <begin position="12"/>
        <end position="156"/>
    </location>
</feature>
<evidence type="ECO:0000313" key="3">
    <source>
        <dbReference type="Proteomes" id="UP000450457"/>
    </source>
</evidence>
<dbReference type="Gene3D" id="3.40.630.30">
    <property type="match status" value="1"/>
</dbReference>
<organism evidence="2 3">
    <name type="scientific">Halobacillus litoralis</name>
    <dbReference type="NCBI Taxonomy" id="45668"/>
    <lineage>
        <taxon>Bacteria</taxon>
        <taxon>Bacillati</taxon>
        <taxon>Bacillota</taxon>
        <taxon>Bacilli</taxon>
        <taxon>Bacillales</taxon>
        <taxon>Bacillaceae</taxon>
        <taxon>Halobacillus</taxon>
    </lineage>
</organism>
<name>A0A845F9L0_9BACI</name>
<keyword evidence="2" id="KW-0808">Transferase</keyword>
<dbReference type="GO" id="GO:0016747">
    <property type="term" value="F:acyltransferase activity, transferring groups other than amino-acyl groups"/>
    <property type="evidence" value="ECO:0007669"/>
    <property type="project" value="InterPro"/>
</dbReference>
<dbReference type="PANTHER" id="PTHR43328">
    <property type="entry name" value="ACETYLTRANSFERASE-RELATED"/>
    <property type="match status" value="1"/>
</dbReference>
<dbReference type="Pfam" id="PF00583">
    <property type="entry name" value="Acetyltransf_1"/>
    <property type="match status" value="1"/>
</dbReference>
<dbReference type="InterPro" id="IPR016181">
    <property type="entry name" value="Acyl_CoA_acyltransferase"/>
</dbReference>
<comment type="caution">
    <text evidence="2">The sequence shown here is derived from an EMBL/GenBank/DDBJ whole genome shotgun (WGS) entry which is preliminary data.</text>
</comment>
<sequence>MEIVVRSGSMEFKFRPIKLEDVKQIDSWNYENFVEKVEMKPYFESFQHTGQLKGPGGCEGYAAFVDEEVVGLFEFNINRNLMEIGLALRPDWIGKGLGATYVKQGIAFGIHHYDEDMNEVRLEVDEQNKAAIRVYEKIGFKKIEQKQCDIEMGMVL</sequence>
<dbReference type="AlphaFoldDB" id="A0A845F9L0"/>
<dbReference type="EMBL" id="WMFA01000002">
    <property type="protein sequence ID" value="MYL70518.1"/>
    <property type="molecule type" value="Genomic_DNA"/>
</dbReference>
<protein>
    <submittedName>
        <fullName evidence="2">GNAT family N-acetyltransferase</fullName>
    </submittedName>
</protein>
<evidence type="ECO:0000313" key="2">
    <source>
        <dbReference type="EMBL" id="MYL70518.1"/>
    </source>
</evidence>